<feature type="region of interest" description="Disordered" evidence="1">
    <location>
        <begin position="88"/>
        <end position="125"/>
    </location>
</feature>
<dbReference type="Proteomes" id="UP000094236">
    <property type="component" value="Unassembled WGS sequence"/>
</dbReference>
<evidence type="ECO:0000256" key="1">
    <source>
        <dbReference type="SAM" id="MobiDB-lite"/>
    </source>
</evidence>
<keyword evidence="3" id="KW-1185">Reference proteome</keyword>
<name>A0A1E4TYL6_PACTA</name>
<evidence type="ECO:0008006" key="4">
    <source>
        <dbReference type="Google" id="ProtNLM"/>
    </source>
</evidence>
<proteinExistence type="predicted"/>
<organism evidence="2 3">
    <name type="scientific">Pachysolen tannophilus NRRL Y-2460</name>
    <dbReference type="NCBI Taxonomy" id="669874"/>
    <lineage>
        <taxon>Eukaryota</taxon>
        <taxon>Fungi</taxon>
        <taxon>Dikarya</taxon>
        <taxon>Ascomycota</taxon>
        <taxon>Saccharomycotina</taxon>
        <taxon>Pichiomycetes</taxon>
        <taxon>Pachysolenaceae</taxon>
        <taxon>Pachysolen</taxon>
    </lineage>
</organism>
<dbReference type="OrthoDB" id="4068335at2759"/>
<evidence type="ECO:0000313" key="3">
    <source>
        <dbReference type="Proteomes" id="UP000094236"/>
    </source>
</evidence>
<evidence type="ECO:0000313" key="2">
    <source>
        <dbReference type="EMBL" id="ODV96824.1"/>
    </source>
</evidence>
<feature type="compositionally biased region" description="Acidic residues" evidence="1">
    <location>
        <begin position="282"/>
        <end position="309"/>
    </location>
</feature>
<reference evidence="3" key="1">
    <citation type="submission" date="2016-05" db="EMBL/GenBank/DDBJ databases">
        <title>Comparative genomics of biotechnologically important yeasts.</title>
        <authorList>
            <consortium name="DOE Joint Genome Institute"/>
            <person name="Riley R."/>
            <person name="Haridas S."/>
            <person name="Wolfe K.H."/>
            <person name="Lopes M.R."/>
            <person name="Hittinger C.T."/>
            <person name="Goker M."/>
            <person name="Salamov A."/>
            <person name="Wisecaver J."/>
            <person name="Long T.M."/>
            <person name="Aerts A.L."/>
            <person name="Barry K."/>
            <person name="Choi C."/>
            <person name="Clum A."/>
            <person name="Coughlan A.Y."/>
            <person name="Deshpande S."/>
            <person name="Douglass A.P."/>
            <person name="Hanson S.J."/>
            <person name="Klenk H.-P."/>
            <person name="Labutti K."/>
            <person name="Lapidus A."/>
            <person name="Lindquist E."/>
            <person name="Lipzen A."/>
            <person name="Meier-Kolthoff J.P."/>
            <person name="Ohm R.A."/>
            <person name="Otillar R.P."/>
            <person name="Pangilinan J."/>
            <person name="Peng Y."/>
            <person name="Rokas A."/>
            <person name="Rosa C.A."/>
            <person name="Scheuner C."/>
            <person name="Sibirny A.A."/>
            <person name="Slot J.C."/>
            <person name="Stielow J.B."/>
            <person name="Sun H."/>
            <person name="Kurtzman C.P."/>
            <person name="Blackwell M."/>
            <person name="Grigoriev I.V."/>
            <person name="Jeffries T.W."/>
        </authorList>
    </citation>
    <scope>NUCLEOTIDE SEQUENCE [LARGE SCALE GENOMIC DNA]</scope>
    <source>
        <strain evidence="3">NRRL Y-2460</strain>
    </source>
</reference>
<sequence length="381" mass="44420">MQRNQNHNQSELKQLRKDGFQILQNLEDDFRHDLSLHLYSTFLLHLKNPFFPERRWSAWPLPYSEVPDPKNTSTYIDINDVMGTEYENQSEFADTETEEAKKENNDGTSTPTPNSTPAPENPASEGLDEIAKLIPRSHRVFELEERLSDANKNLKIELNSIFQSKIYNQISSLNKGKKTDEIKYQAIIDPNIEIPNLLYEKVKNRINSKIDSLVKMRLTSRTKFKRDTDVIARLYNWRDILMDEGNLEAEKRCRKLFTNIKVYNTNSTVTENTRPIDTEIFSNEEDTEDEYYTGEESDEGTSSGEEIEAGNDQNNTNDQNNKSLLEKFESRKSAALLFDQFKDNILQEKTIFNEEKSKKIPNINITENYIFKLSNRDMNTK</sequence>
<feature type="region of interest" description="Disordered" evidence="1">
    <location>
        <begin position="276"/>
        <end position="320"/>
    </location>
</feature>
<accession>A0A1E4TYL6</accession>
<dbReference type="EMBL" id="KV454012">
    <property type="protein sequence ID" value="ODV96824.1"/>
    <property type="molecule type" value="Genomic_DNA"/>
</dbReference>
<feature type="compositionally biased region" description="Low complexity" evidence="1">
    <location>
        <begin position="311"/>
        <end position="320"/>
    </location>
</feature>
<dbReference type="AlphaFoldDB" id="A0A1E4TYL6"/>
<protein>
    <recommendedName>
        <fullName evidence="4">Rrn9 domain-containing protein</fullName>
    </recommendedName>
</protein>
<gene>
    <name evidence="2" type="ORF">PACTADRAFT_48636</name>
</gene>